<name>A0A915HST5_ROMCU</name>
<evidence type="ECO:0000256" key="1">
    <source>
        <dbReference type="PROSITE-ProRule" id="PRU00731"/>
    </source>
</evidence>
<feature type="domain" description="PAW" evidence="3">
    <location>
        <begin position="1"/>
        <end position="55"/>
    </location>
</feature>
<accession>A0A915HST5</accession>
<sequence>MHFVSCSDDGQAPSYRRPKIERPTDNKTFGQAKSHYVYFQTKEVGEYGHIYWRHL</sequence>
<feature type="region of interest" description="Disordered" evidence="2">
    <location>
        <begin position="1"/>
        <end position="27"/>
    </location>
</feature>
<evidence type="ECO:0000256" key="2">
    <source>
        <dbReference type="SAM" id="MobiDB-lite"/>
    </source>
</evidence>
<evidence type="ECO:0000259" key="3">
    <source>
        <dbReference type="PROSITE" id="PS51398"/>
    </source>
</evidence>
<dbReference type="InterPro" id="IPR006588">
    <property type="entry name" value="Peptide_N_glycanase_PAW_dom"/>
</dbReference>
<comment type="similarity">
    <text evidence="1">Belongs to the transglutaminase-like superfamily. PNGase family.</text>
</comment>
<dbReference type="Proteomes" id="UP000887565">
    <property type="component" value="Unplaced"/>
</dbReference>
<proteinExistence type="inferred from homology"/>
<protein>
    <submittedName>
        <fullName evidence="5">PAW domain-containing protein</fullName>
    </submittedName>
</protein>
<keyword evidence="4" id="KW-1185">Reference proteome</keyword>
<dbReference type="GO" id="GO:0006516">
    <property type="term" value="P:glycoprotein catabolic process"/>
    <property type="evidence" value="ECO:0007669"/>
    <property type="project" value="InterPro"/>
</dbReference>
<evidence type="ECO:0000313" key="5">
    <source>
        <dbReference type="WBParaSite" id="nRc.2.0.1.t04983-RA"/>
    </source>
</evidence>
<evidence type="ECO:0000313" key="4">
    <source>
        <dbReference type="Proteomes" id="UP000887565"/>
    </source>
</evidence>
<dbReference type="AlphaFoldDB" id="A0A915HST5"/>
<reference evidence="5" key="1">
    <citation type="submission" date="2022-11" db="UniProtKB">
        <authorList>
            <consortium name="WormBaseParasite"/>
        </authorList>
    </citation>
    <scope>IDENTIFICATION</scope>
</reference>
<dbReference type="GO" id="GO:0005737">
    <property type="term" value="C:cytoplasm"/>
    <property type="evidence" value="ECO:0007669"/>
    <property type="project" value="InterPro"/>
</dbReference>
<organism evidence="4 5">
    <name type="scientific">Romanomermis culicivorax</name>
    <name type="common">Nematode worm</name>
    <dbReference type="NCBI Taxonomy" id="13658"/>
    <lineage>
        <taxon>Eukaryota</taxon>
        <taxon>Metazoa</taxon>
        <taxon>Ecdysozoa</taxon>
        <taxon>Nematoda</taxon>
        <taxon>Enoplea</taxon>
        <taxon>Dorylaimia</taxon>
        <taxon>Mermithida</taxon>
        <taxon>Mermithoidea</taxon>
        <taxon>Mermithidae</taxon>
        <taxon>Romanomermis</taxon>
    </lineage>
</organism>
<dbReference type="PROSITE" id="PS51398">
    <property type="entry name" value="PAW"/>
    <property type="match status" value="1"/>
</dbReference>
<dbReference type="WBParaSite" id="nRc.2.0.1.t04983-RA">
    <property type="protein sequence ID" value="nRc.2.0.1.t04983-RA"/>
    <property type="gene ID" value="nRc.2.0.1.g04983"/>
</dbReference>